<dbReference type="FunFam" id="2.60.40.10:FF:000283">
    <property type="entry name" value="Immunoglobulin kappa constant"/>
    <property type="match status" value="1"/>
</dbReference>
<dbReference type="HOGENOM" id="CLU_077975_3_1_1"/>
<dbReference type="InterPro" id="IPR050380">
    <property type="entry name" value="Immune_Resp_Modulators"/>
</dbReference>
<protein>
    <recommendedName>
        <fullName evidence="4">Ig-like domain-containing protein</fullName>
    </recommendedName>
</protein>
<evidence type="ECO:0000313" key="6">
    <source>
        <dbReference type="Proteomes" id="UP000008672"/>
    </source>
</evidence>
<dbReference type="eggNOG" id="ENOG502S17K">
    <property type="taxonomic scope" value="Eukaryota"/>
</dbReference>
<dbReference type="SUPFAM" id="SSF48726">
    <property type="entry name" value="Immunoglobulin"/>
    <property type="match status" value="2"/>
</dbReference>
<evidence type="ECO:0000313" key="5">
    <source>
        <dbReference type="Ensembl" id="ENSLACP00000019695.1"/>
    </source>
</evidence>
<feature type="chain" id="PRO_5003580715" description="Ig-like domain-containing protein" evidence="3">
    <location>
        <begin position="21"/>
        <end position="244"/>
    </location>
</feature>
<proteinExistence type="predicted"/>
<name>H3BCS4_LATCH</name>
<dbReference type="EMBL" id="AFYH01022034">
    <property type="status" value="NOT_ANNOTATED_CDS"/>
    <property type="molecule type" value="Genomic_DNA"/>
</dbReference>
<dbReference type="CDD" id="cd00099">
    <property type="entry name" value="IgV"/>
    <property type="match status" value="1"/>
</dbReference>
<dbReference type="InterPro" id="IPR003597">
    <property type="entry name" value="Ig_C1-set"/>
</dbReference>
<dbReference type="OMA" id="LVYYHGW"/>
<dbReference type="InParanoid" id="H3BCS4"/>
<reference evidence="5" key="3">
    <citation type="submission" date="2025-09" db="UniProtKB">
        <authorList>
            <consortium name="Ensembl"/>
        </authorList>
    </citation>
    <scope>IDENTIFICATION</scope>
</reference>
<dbReference type="InterPro" id="IPR007110">
    <property type="entry name" value="Ig-like_dom"/>
</dbReference>
<dbReference type="AlphaFoldDB" id="H3BCS4"/>
<dbReference type="Proteomes" id="UP000008672">
    <property type="component" value="Unassembled WGS sequence"/>
</dbReference>
<evidence type="ECO:0000256" key="3">
    <source>
        <dbReference type="SAM" id="SignalP"/>
    </source>
</evidence>
<dbReference type="SMART" id="SM00409">
    <property type="entry name" value="IG"/>
    <property type="match status" value="2"/>
</dbReference>
<dbReference type="Ensembl" id="ENSLACT00000019833.1">
    <property type="protein sequence ID" value="ENSLACP00000019695.1"/>
    <property type="gene ID" value="ENSLACG00000017317.1"/>
</dbReference>
<dbReference type="FunCoup" id="H3BCS4">
    <property type="interactions" value="417"/>
</dbReference>
<sequence>MRRLQGFCCCFLLWLTCVQSQTVDLKPAFLSVNPGQAVTLDCNVEVKDSHSTEFYKEIPGEVPELVVAHYHGWSSPRYGPGFSSSRFSATVNSAGTQYQLTIRNTEARDTAMYYCGKWFTASSSYIHCKSSKLVVSAQEFPSPSVLVLRPSEEELTSKGTATLSCLISKLSIGMTEVTWMANGNSISSGISTGLASKDSDNTYSLSSYLKVPMADWNGGKIYSCQVQQGGAQSATTKEIQKSDC</sequence>
<keyword evidence="2" id="KW-0393">Immunoglobulin domain</keyword>
<evidence type="ECO:0000259" key="4">
    <source>
        <dbReference type="PROSITE" id="PS50835"/>
    </source>
</evidence>
<dbReference type="PANTHER" id="PTHR23411">
    <property type="entry name" value="TAPASIN"/>
    <property type="match status" value="1"/>
</dbReference>
<evidence type="ECO:0000256" key="2">
    <source>
        <dbReference type="ARBA" id="ARBA00023319"/>
    </source>
</evidence>
<accession>H3BCS4</accession>
<dbReference type="SMART" id="SM00406">
    <property type="entry name" value="IGv"/>
    <property type="match status" value="1"/>
</dbReference>
<dbReference type="Gene3D" id="2.60.40.10">
    <property type="entry name" value="Immunoglobulins"/>
    <property type="match status" value="2"/>
</dbReference>
<keyword evidence="6" id="KW-1185">Reference proteome</keyword>
<dbReference type="Pfam" id="PF07654">
    <property type="entry name" value="C1-set"/>
    <property type="match status" value="1"/>
</dbReference>
<dbReference type="SMART" id="SM00407">
    <property type="entry name" value="IGc1"/>
    <property type="match status" value="1"/>
</dbReference>
<organism evidence="5 6">
    <name type="scientific">Latimeria chalumnae</name>
    <name type="common">Coelacanth</name>
    <dbReference type="NCBI Taxonomy" id="7897"/>
    <lineage>
        <taxon>Eukaryota</taxon>
        <taxon>Metazoa</taxon>
        <taxon>Chordata</taxon>
        <taxon>Craniata</taxon>
        <taxon>Vertebrata</taxon>
        <taxon>Euteleostomi</taxon>
        <taxon>Coelacanthiformes</taxon>
        <taxon>Coelacanthidae</taxon>
        <taxon>Latimeria</taxon>
    </lineage>
</organism>
<dbReference type="Pfam" id="PF07686">
    <property type="entry name" value="V-set"/>
    <property type="match status" value="1"/>
</dbReference>
<evidence type="ECO:0000256" key="1">
    <source>
        <dbReference type="ARBA" id="ARBA00023157"/>
    </source>
</evidence>
<dbReference type="InterPro" id="IPR013106">
    <property type="entry name" value="Ig_V-set"/>
</dbReference>
<dbReference type="InterPro" id="IPR003599">
    <property type="entry name" value="Ig_sub"/>
</dbReference>
<feature type="signal peptide" evidence="3">
    <location>
        <begin position="1"/>
        <end position="20"/>
    </location>
</feature>
<dbReference type="STRING" id="7897.ENSLACP00000019695"/>
<keyword evidence="3" id="KW-0732">Signal</keyword>
<reference evidence="5" key="2">
    <citation type="submission" date="2025-08" db="UniProtKB">
        <authorList>
            <consortium name="Ensembl"/>
        </authorList>
    </citation>
    <scope>IDENTIFICATION</scope>
</reference>
<dbReference type="GeneTree" id="ENSGT00940000163891"/>
<reference evidence="6" key="1">
    <citation type="submission" date="2011-08" db="EMBL/GenBank/DDBJ databases">
        <title>The draft genome of Latimeria chalumnae.</title>
        <authorList>
            <person name="Di Palma F."/>
            <person name="Alfoldi J."/>
            <person name="Johnson J."/>
            <person name="Berlin A."/>
            <person name="Gnerre S."/>
            <person name="Jaffe D."/>
            <person name="MacCallum I."/>
            <person name="Young S."/>
            <person name="Walker B.J."/>
            <person name="Lander E."/>
            <person name="Lindblad-Toh K."/>
        </authorList>
    </citation>
    <scope>NUCLEOTIDE SEQUENCE [LARGE SCALE GENOMIC DNA]</scope>
    <source>
        <strain evidence="6">Wild caught</strain>
    </source>
</reference>
<keyword evidence="1" id="KW-1015">Disulfide bond</keyword>
<dbReference type="InterPro" id="IPR013783">
    <property type="entry name" value="Ig-like_fold"/>
</dbReference>
<dbReference type="PROSITE" id="PS50835">
    <property type="entry name" value="IG_LIKE"/>
    <property type="match status" value="1"/>
</dbReference>
<feature type="domain" description="Ig-like" evidence="4">
    <location>
        <begin position="143"/>
        <end position="240"/>
    </location>
</feature>
<dbReference type="InterPro" id="IPR036179">
    <property type="entry name" value="Ig-like_dom_sf"/>
</dbReference>